<keyword evidence="2" id="KW-0812">Transmembrane</keyword>
<dbReference type="Pfam" id="PF20146">
    <property type="entry name" value="NRF"/>
    <property type="match status" value="1"/>
</dbReference>
<feature type="transmembrane region" description="Helical" evidence="2">
    <location>
        <begin position="581"/>
        <end position="603"/>
    </location>
</feature>
<feature type="transmembrane region" description="Helical" evidence="2">
    <location>
        <begin position="623"/>
        <end position="644"/>
    </location>
</feature>
<dbReference type="PANTHER" id="PTHR11161:SF71">
    <property type="entry name" value="NOSE RESISTANT-TO-FLUOXETINE PROTEIN N-TERMINAL DOMAIN-CONTAINING PROTEIN"/>
    <property type="match status" value="1"/>
</dbReference>
<organism evidence="4 5">
    <name type="scientific">Aedes albopictus</name>
    <name type="common">Asian tiger mosquito</name>
    <name type="synonym">Stegomyia albopicta</name>
    <dbReference type="NCBI Taxonomy" id="7160"/>
    <lineage>
        <taxon>Eukaryota</taxon>
        <taxon>Metazoa</taxon>
        <taxon>Ecdysozoa</taxon>
        <taxon>Arthropoda</taxon>
        <taxon>Hexapoda</taxon>
        <taxon>Insecta</taxon>
        <taxon>Pterygota</taxon>
        <taxon>Neoptera</taxon>
        <taxon>Endopterygota</taxon>
        <taxon>Diptera</taxon>
        <taxon>Nematocera</taxon>
        <taxon>Culicoidea</taxon>
        <taxon>Culicidae</taxon>
        <taxon>Culicinae</taxon>
        <taxon>Aedini</taxon>
        <taxon>Aedes</taxon>
        <taxon>Stegomyia</taxon>
    </lineage>
</organism>
<feature type="transmembrane region" description="Helical" evidence="2">
    <location>
        <begin position="498"/>
        <end position="519"/>
    </location>
</feature>
<dbReference type="InterPro" id="IPR052728">
    <property type="entry name" value="O2_lipid_transport_reg"/>
</dbReference>
<dbReference type="InterPro" id="IPR002656">
    <property type="entry name" value="Acyl_transf_3_dom"/>
</dbReference>
<feature type="transmembrane region" description="Helical" evidence="2">
    <location>
        <begin position="367"/>
        <end position="387"/>
    </location>
</feature>
<accession>A0ABM1Z1J0</accession>
<reference evidence="5" key="1">
    <citation type="journal article" date="2015" name="Proc. Natl. Acad. Sci. U.S.A.">
        <title>Genome sequence of the Asian Tiger mosquito, Aedes albopictus, reveals insights into its biology, genetics, and evolution.</title>
        <authorList>
            <person name="Chen X.G."/>
            <person name="Jiang X."/>
            <person name="Gu J."/>
            <person name="Xu M."/>
            <person name="Wu Y."/>
            <person name="Deng Y."/>
            <person name="Zhang C."/>
            <person name="Bonizzoni M."/>
            <person name="Dermauw W."/>
            <person name="Vontas J."/>
            <person name="Armbruster P."/>
            <person name="Huang X."/>
            <person name="Yang Y."/>
            <person name="Zhang H."/>
            <person name="He W."/>
            <person name="Peng H."/>
            <person name="Liu Y."/>
            <person name="Wu K."/>
            <person name="Chen J."/>
            <person name="Lirakis M."/>
            <person name="Topalis P."/>
            <person name="Van Leeuwen T."/>
            <person name="Hall A.B."/>
            <person name="Jiang X."/>
            <person name="Thorpe C."/>
            <person name="Mueller R.L."/>
            <person name="Sun C."/>
            <person name="Waterhouse R.M."/>
            <person name="Yan G."/>
            <person name="Tu Z.J."/>
            <person name="Fang X."/>
            <person name="James A.A."/>
        </authorList>
    </citation>
    <scope>NUCLEOTIDE SEQUENCE [LARGE SCALE GENOMIC DNA]</scope>
    <source>
        <strain evidence="5">Foshan</strain>
    </source>
</reference>
<feature type="transmembrane region" description="Helical" evidence="2">
    <location>
        <begin position="257"/>
        <end position="278"/>
    </location>
</feature>
<feature type="transmembrane region" description="Helical" evidence="2">
    <location>
        <begin position="326"/>
        <end position="347"/>
    </location>
</feature>
<dbReference type="GeneID" id="115256571"/>
<sequence length="773" mass="85947">MKLKVRCWWPTILGVIAVGLVTTTTTVTADRSELYDGDYDQKTGGGQLHVPGERKKILTVVGSKDQGLSVGRAMRFEVKRVPSVVEEGENGIFGGMDREFLKVLLQVMSDVKGVDCMRDLNATLEAIERREAWAVAMLDASAKSTAGIEYGQMYHFGHFDQCMAINRDRDSGLQKGILSQYCLADVRLDAYQERMQVSRRVRSNESSVVHWGVCVPVSCKDGDVARVVEAISGSRDVTIPKDACHREVNAEPSTLDIVYVSIIMFFVLMVALSTLYHVQSICSRRNEKKTTMVYILRSFSIIENLKKLGQDSKDDHGLGCINGIKAVAMFTILSGHALLFLFGGASYNPGFYYEQSKYIRNAFLLNSPLLVDTFLLLSGFLFARLLLIELEKRRGKINFGLLYLFRYIRLTPAYGAIIALYATWLPRLGSGPLWNQRMLLEQARCRDSWWRNALYINNYLGTDSICMFQSWYLAADSQLFILAPLLLYPLWRYGRRTGAVLLGTVAAVSVAIPFLVTYYGKLDPSLLIFADEVTDLQSNSYFANVYVKTHMRATAYIFGLVAGYLVHIMQQKNITIGKWKLFFFWTASTVIGTVSMLSITTFYNSTGTDNYLFNASYAALHRLGWSLSNGWLVLACVTGHAGPLKKFLSSRLLVPISRLTYCAYLTNGLVELYFSASQRVPLYGGVINMTAVTLSHVILTFLTALCLCLVFESPIHGIEKIFLRQSRPASGRATNSSGGQQRTATDDKGGAIVANNNSSGTACTQSTSDDSSA</sequence>
<dbReference type="PANTHER" id="PTHR11161">
    <property type="entry name" value="O-ACYLTRANSFERASE"/>
    <property type="match status" value="1"/>
</dbReference>
<evidence type="ECO:0000259" key="3">
    <source>
        <dbReference type="SMART" id="SM00703"/>
    </source>
</evidence>
<keyword evidence="5" id="KW-1185">Reference proteome</keyword>
<feature type="compositionally biased region" description="Polar residues" evidence="1">
    <location>
        <begin position="754"/>
        <end position="773"/>
    </location>
</feature>
<evidence type="ECO:0000313" key="4">
    <source>
        <dbReference type="EnsemblMetazoa" id="AALFPA23_014101.P20497"/>
    </source>
</evidence>
<evidence type="ECO:0000313" key="5">
    <source>
        <dbReference type="Proteomes" id="UP000069940"/>
    </source>
</evidence>
<dbReference type="SMART" id="SM00703">
    <property type="entry name" value="NRF"/>
    <property type="match status" value="1"/>
</dbReference>
<dbReference type="EnsemblMetazoa" id="AALFPA23_014101.R20497">
    <property type="protein sequence ID" value="AALFPA23_014101.P20497"/>
    <property type="gene ID" value="AALFPA23_014101"/>
</dbReference>
<feature type="transmembrane region" description="Helical" evidence="2">
    <location>
        <begin position="656"/>
        <end position="674"/>
    </location>
</feature>
<feature type="domain" description="Nose resistant-to-fluoxetine protein N-terminal" evidence="3">
    <location>
        <begin position="113"/>
        <end position="246"/>
    </location>
</feature>
<evidence type="ECO:0000256" key="2">
    <source>
        <dbReference type="SAM" id="Phobius"/>
    </source>
</evidence>
<feature type="compositionally biased region" description="Polar residues" evidence="1">
    <location>
        <begin position="732"/>
        <end position="743"/>
    </location>
</feature>
<feature type="region of interest" description="Disordered" evidence="1">
    <location>
        <begin position="729"/>
        <end position="773"/>
    </location>
</feature>
<dbReference type="Proteomes" id="UP000069940">
    <property type="component" value="Unassembled WGS sequence"/>
</dbReference>
<dbReference type="Pfam" id="PF01757">
    <property type="entry name" value="Acyl_transf_3"/>
    <property type="match status" value="1"/>
</dbReference>
<feature type="transmembrane region" description="Helical" evidence="2">
    <location>
        <begin position="471"/>
        <end position="491"/>
    </location>
</feature>
<evidence type="ECO:0000256" key="1">
    <source>
        <dbReference type="SAM" id="MobiDB-lite"/>
    </source>
</evidence>
<keyword evidence="2" id="KW-1133">Transmembrane helix</keyword>
<protein>
    <recommendedName>
        <fullName evidence="3">Nose resistant-to-fluoxetine protein N-terminal domain-containing protein</fullName>
    </recommendedName>
</protein>
<feature type="transmembrane region" description="Helical" evidence="2">
    <location>
        <begin position="553"/>
        <end position="569"/>
    </location>
</feature>
<reference evidence="4" key="2">
    <citation type="submission" date="2025-05" db="UniProtKB">
        <authorList>
            <consortium name="EnsemblMetazoa"/>
        </authorList>
    </citation>
    <scope>IDENTIFICATION</scope>
    <source>
        <strain evidence="4">Foshan</strain>
    </source>
</reference>
<dbReference type="InterPro" id="IPR006621">
    <property type="entry name" value="Nose-resist-to-fluoxetine_N"/>
</dbReference>
<proteinExistence type="predicted"/>
<feature type="transmembrane region" description="Helical" evidence="2">
    <location>
        <begin position="407"/>
        <end position="425"/>
    </location>
</feature>
<dbReference type="RefSeq" id="XP_029711190.1">
    <property type="nucleotide sequence ID" value="XM_029855330.2"/>
</dbReference>
<name>A0ABM1Z1J0_AEDAL</name>
<feature type="transmembrane region" description="Helical" evidence="2">
    <location>
        <begin position="686"/>
        <end position="711"/>
    </location>
</feature>
<keyword evidence="2" id="KW-0472">Membrane</keyword>